<feature type="domain" description="Response regulatory" evidence="3">
    <location>
        <begin position="4"/>
        <end position="121"/>
    </location>
</feature>
<dbReference type="RefSeq" id="WP_144233542.1">
    <property type="nucleotide sequence ID" value="NZ_CP039543.1"/>
</dbReference>
<dbReference type="PROSITE" id="PS50110">
    <property type="entry name" value="RESPONSE_REGULATORY"/>
    <property type="match status" value="1"/>
</dbReference>
<dbReference type="Pfam" id="PF00072">
    <property type="entry name" value="Response_reg"/>
    <property type="match status" value="1"/>
</dbReference>
<protein>
    <submittedName>
        <fullName evidence="4">Response regulator</fullName>
    </submittedName>
</protein>
<name>A0ABX6NGA0_9BACT</name>
<dbReference type="SUPFAM" id="SSF52172">
    <property type="entry name" value="CheY-like"/>
    <property type="match status" value="1"/>
</dbReference>
<reference evidence="4 5" key="1">
    <citation type="submission" date="2019-04" db="EMBL/GenBank/DDBJ databases">
        <title>Isolation and culture of sulfate reducing bacteria from the cold seep of the South China Sea.</title>
        <authorList>
            <person name="Sun C."/>
            <person name="Liu R."/>
        </authorList>
    </citation>
    <scope>NUCLEOTIDE SEQUENCE [LARGE SCALE GENOMIC DNA]</scope>
    <source>
        <strain evidence="4 5">CS1</strain>
    </source>
</reference>
<dbReference type="Gene3D" id="3.40.50.2300">
    <property type="match status" value="1"/>
</dbReference>
<evidence type="ECO:0000256" key="1">
    <source>
        <dbReference type="ARBA" id="ARBA00022553"/>
    </source>
</evidence>
<sequence>MTTDVLIVDDSRAICMLMRRILENADMSVLEAADGRHALSVLQRIDPPACIVTEIDLPVMDGVQLIREVRENPIHAHVPIVVLTRESDDRRIDQAKAAGASCIMSKPFDIDEFLDLITPMVESARQASAYRSAC</sequence>
<comment type="caution">
    <text evidence="2">Lacks conserved residue(s) required for the propagation of feature annotation.</text>
</comment>
<dbReference type="Proteomes" id="UP000503251">
    <property type="component" value="Chromosome"/>
</dbReference>
<proteinExistence type="predicted"/>
<evidence type="ECO:0000313" key="5">
    <source>
        <dbReference type="Proteomes" id="UP000503251"/>
    </source>
</evidence>
<keyword evidence="5" id="KW-1185">Reference proteome</keyword>
<organism evidence="4 5">
    <name type="scientific">Oceanidesulfovibrio marinus</name>
    <dbReference type="NCBI Taxonomy" id="370038"/>
    <lineage>
        <taxon>Bacteria</taxon>
        <taxon>Pseudomonadati</taxon>
        <taxon>Thermodesulfobacteriota</taxon>
        <taxon>Desulfovibrionia</taxon>
        <taxon>Desulfovibrionales</taxon>
        <taxon>Desulfovibrionaceae</taxon>
        <taxon>Oceanidesulfovibrio</taxon>
    </lineage>
</organism>
<dbReference type="PANTHER" id="PTHR44591">
    <property type="entry name" value="STRESS RESPONSE REGULATOR PROTEIN 1"/>
    <property type="match status" value="1"/>
</dbReference>
<keyword evidence="1" id="KW-0597">Phosphoprotein</keyword>
<dbReference type="InterPro" id="IPR011006">
    <property type="entry name" value="CheY-like_superfamily"/>
</dbReference>
<dbReference type="InterPro" id="IPR050595">
    <property type="entry name" value="Bact_response_regulator"/>
</dbReference>
<dbReference type="SMART" id="SM00448">
    <property type="entry name" value="REC"/>
    <property type="match status" value="1"/>
</dbReference>
<evidence type="ECO:0000256" key="2">
    <source>
        <dbReference type="PROSITE-ProRule" id="PRU00169"/>
    </source>
</evidence>
<dbReference type="EMBL" id="CP039543">
    <property type="protein sequence ID" value="QJT09068.1"/>
    <property type="molecule type" value="Genomic_DNA"/>
</dbReference>
<gene>
    <name evidence="4" type="ORF">E8L03_09050</name>
</gene>
<dbReference type="InterPro" id="IPR001789">
    <property type="entry name" value="Sig_transdc_resp-reg_receiver"/>
</dbReference>
<dbReference type="PANTHER" id="PTHR44591:SF3">
    <property type="entry name" value="RESPONSE REGULATORY DOMAIN-CONTAINING PROTEIN"/>
    <property type="match status" value="1"/>
</dbReference>
<accession>A0ABX6NGA0</accession>
<evidence type="ECO:0000259" key="3">
    <source>
        <dbReference type="PROSITE" id="PS50110"/>
    </source>
</evidence>
<evidence type="ECO:0000313" key="4">
    <source>
        <dbReference type="EMBL" id="QJT09068.1"/>
    </source>
</evidence>